<name>A0A0F0GPF3_LENAE</name>
<dbReference type="RefSeq" id="WP_045315347.1">
    <property type="nucleotide sequence ID" value="NZ_JYJG01000273.1"/>
</dbReference>
<protein>
    <submittedName>
        <fullName evidence="2">GDSL family lipase</fullName>
    </submittedName>
</protein>
<dbReference type="EMBL" id="JYJG01000273">
    <property type="protein sequence ID" value="KJK43837.1"/>
    <property type="molecule type" value="Genomic_DNA"/>
</dbReference>
<dbReference type="Gene3D" id="3.40.50.1110">
    <property type="entry name" value="SGNH hydrolase"/>
    <property type="match status" value="1"/>
</dbReference>
<proteinExistence type="predicted"/>
<dbReference type="PATRIC" id="fig|68170.10.peg.8173"/>
<dbReference type="PANTHER" id="PTHR30383">
    <property type="entry name" value="THIOESTERASE 1/PROTEASE 1/LYSOPHOSPHOLIPASE L1"/>
    <property type="match status" value="1"/>
</dbReference>
<evidence type="ECO:0000313" key="2">
    <source>
        <dbReference type="EMBL" id="KJK43837.1"/>
    </source>
</evidence>
<dbReference type="GO" id="GO:0004622">
    <property type="term" value="F:phosphatidylcholine lysophospholipase activity"/>
    <property type="evidence" value="ECO:0007669"/>
    <property type="project" value="TreeGrafter"/>
</dbReference>
<dbReference type="Pfam" id="PF13472">
    <property type="entry name" value="Lipase_GDSL_2"/>
    <property type="match status" value="1"/>
</dbReference>
<evidence type="ECO:0000313" key="3">
    <source>
        <dbReference type="Proteomes" id="UP000033393"/>
    </source>
</evidence>
<gene>
    <name evidence="2" type="ORF">UK23_31570</name>
</gene>
<sequence length="214" mass="23809">MTITLRAGSTVMFTGDSVSSFVRQPGEDRAAYPLQAAGRWCFEHPDRPLTWLNTAHPGDTVVDLEARWQTVLNARPDVLSILVGINDVGRRTILPEAPVISTEEYADTYDRLLKPLADTRLILVEPFLLHVAAVVEAGPHGVLIGDQEREEWRVDLESKIQVVHELAARYDAELLEADRVFTALDTPERWSEDGVHPTAAGHSVLAEAWLELVE</sequence>
<dbReference type="Proteomes" id="UP000033393">
    <property type="component" value="Unassembled WGS sequence"/>
</dbReference>
<reference evidence="2 3" key="1">
    <citation type="submission" date="2015-02" db="EMBL/GenBank/DDBJ databases">
        <authorList>
            <person name="Ju K.-S."/>
            <person name="Doroghazi J.R."/>
            <person name="Metcalf W."/>
        </authorList>
    </citation>
    <scope>NUCLEOTIDE SEQUENCE [LARGE SCALE GENOMIC DNA]</scope>
    <source>
        <strain evidence="2 3">NRRL B-16140</strain>
    </source>
</reference>
<dbReference type="InterPro" id="IPR013830">
    <property type="entry name" value="SGNH_hydro"/>
</dbReference>
<dbReference type="OrthoDB" id="9794725at2"/>
<organism evidence="2 3">
    <name type="scientific">Lentzea aerocolonigenes</name>
    <name type="common">Lechevalieria aerocolonigenes</name>
    <name type="synonym">Saccharothrix aerocolonigenes</name>
    <dbReference type="NCBI Taxonomy" id="68170"/>
    <lineage>
        <taxon>Bacteria</taxon>
        <taxon>Bacillati</taxon>
        <taxon>Actinomycetota</taxon>
        <taxon>Actinomycetes</taxon>
        <taxon>Pseudonocardiales</taxon>
        <taxon>Pseudonocardiaceae</taxon>
        <taxon>Lentzea</taxon>
    </lineage>
</organism>
<dbReference type="InterPro" id="IPR036514">
    <property type="entry name" value="SGNH_hydro_sf"/>
</dbReference>
<comment type="caution">
    <text evidence="2">The sequence shown here is derived from an EMBL/GenBank/DDBJ whole genome shotgun (WGS) entry which is preliminary data.</text>
</comment>
<feature type="domain" description="SGNH hydrolase-type esterase" evidence="1">
    <location>
        <begin position="14"/>
        <end position="203"/>
    </location>
</feature>
<dbReference type="InterPro" id="IPR051532">
    <property type="entry name" value="Ester_Hydrolysis_Enzymes"/>
</dbReference>
<evidence type="ECO:0000259" key="1">
    <source>
        <dbReference type="Pfam" id="PF13472"/>
    </source>
</evidence>
<dbReference type="PANTHER" id="PTHR30383:SF5">
    <property type="entry name" value="SGNH HYDROLASE-TYPE ESTERASE DOMAIN-CONTAINING PROTEIN"/>
    <property type="match status" value="1"/>
</dbReference>
<dbReference type="AlphaFoldDB" id="A0A0F0GPF3"/>
<dbReference type="SUPFAM" id="SSF52266">
    <property type="entry name" value="SGNH hydrolase"/>
    <property type="match status" value="1"/>
</dbReference>
<accession>A0A0F0GPF3</accession>
<keyword evidence="3" id="KW-1185">Reference proteome</keyword>